<reference evidence="1 2" key="1">
    <citation type="journal article" date="2015" name="Environ. Microbiol.">
        <title>Genome analyses suggest the presence of polyploidy and recent human-driven expansions in eight global populations of the honeybee pathogen Nosema ceranae.</title>
        <authorList>
            <person name="Pelin A."/>
            <person name="Selman M."/>
            <person name="Aris-Brosou S."/>
            <person name="Farinelli L."/>
            <person name="Corradi N."/>
        </authorList>
    </citation>
    <scope>NUCLEOTIDE SEQUENCE [LARGE SCALE GENOMIC DNA]</scope>
    <source>
        <strain evidence="1 2">PA08 1199</strain>
    </source>
</reference>
<accession>A0A0F9W9B2</accession>
<comment type="caution">
    <text evidence="1">The sequence shown here is derived from an EMBL/GenBank/DDBJ whole genome shotgun (WGS) entry which is preliminary data.</text>
</comment>
<dbReference type="VEuPathDB" id="MicrosporidiaDB:AAJ76_9100012857"/>
<dbReference type="GeneID" id="36321598"/>
<organism evidence="1 2">
    <name type="scientific">Vairimorpha ceranae</name>
    <dbReference type="NCBI Taxonomy" id="40302"/>
    <lineage>
        <taxon>Eukaryota</taxon>
        <taxon>Fungi</taxon>
        <taxon>Fungi incertae sedis</taxon>
        <taxon>Microsporidia</taxon>
        <taxon>Nosematidae</taxon>
        <taxon>Vairimorpha</taxon>
    </lineage>
</organism>
<gene>
    <name evidence="1" type="ORF">AAJ76_9100012857</name>
</gene>
<dbReference type="VEuPathDB" id="MicrosporidiaDB:NCER_102306"/>
<dbReference type="Proteomes" id="UP000034350">
    <property type="component" value="Unassembled WGS sequence"/>
</dbReference>
<sequence length="435" mass="51654">MFKFFYFFRGIYTSTYNGSINVTESVASNMNDYFGEKNKNQCNQISYEHNSTDQFLEQEDLELGKIIENALDLEEELQLKNRLSYFIDNPIFDTINFQCFQNNNNVTGNETLETPVMKKFKLEDTNKCITSENARHLEGTFQSSPNIYCSSTSNTFIFQKQYDEGLNSDKTINEQNDIINCNKIVRLKDKKGPFYKLYDVYVEKFNRYLMSKKKLSNNLIFQNKTVQYSNQQFAHLDLFMDFCKEVLNRLKSAFDEAKNEQILTSKKVFHIEKKDKKSMSELSKIRRSYYGRKNNFNKTINRQMKKIEENSFFKKSSCKSVKELIVECNMFIKEVLKYYLSFELTAKLQNKSLQYTYNECKDISQRYTNISQKVKLECIVVIIKMCIERLEYSRDFLVKINYNLKMLFNSVTRLSTDINWLISPLKNIMDVIYKE</sequence>
<evidence type="ECO:0000313" key="1">
    <source>
        <dbReference type="EMBL" id="KKO74271.1"/>
    </source>
</evidence>
<name>A0A0F9W9B2_9MICR</name>
<protein>
    <submittedName>
        <fullName evidence="1">Uncharacterized protein</fullName>
    </submittedName>
</protein>
<dbReference type="AlphaFoldDB" id="A0A0F9W9B2"/>
<dbReference type="RefSeq" id="XP_024330013.1">
    <property type="nucleotide sequence ID" value="XM_024476642.1"/>
</dbReference>
<evidence type="ECO:0000313" key="2">
    <source>
        <dbReference type="Proteomes" id="UP000034350"/>
    </source>
</evidence>
<keyword evidence="2" id="KW-1185">Reference proteome</keyword>
<proteinExistence type="predicted"/>
<dbReference type="EMBL" id="JPQZ01000091">
    <property type="protein sequence ID" value="KKO74271.1"/>
    <property type="molecule type" value="Genomic_DNA"/>
</dbReference>